<organism evidence="2 3">
    <name type="scientific">Sistotremastrum suecicum HHB10207 ss-3</name>
    <dbReference type="NCBI Taxonomy" id="1314776"/>
    <lineage>
        <taxon>Eukaryota</taxon>
        <taxon>Fungi</taxon>
        <taxon>Dikarya</taxon>
        <taxon>Basidiomycota</taxon>
        <taxon>Agaricomycotina</taxon>
        <taxon>Agaricomycetes</taxon>
        <taxon>Sistotremastrales</taxon>
        <taxon>Sistotremastraceae</taxon>
        <taxon>Sistotremastrum</taxon>
    </lineage>
</organism>
<keyword evidence="3" id="KW-1185">Reference proteome</keyword>
<name>A0A166DAH8_9AGAM</name>
<evidence type="ECO:0000313" key="3">
    <source>
        <dbReference type="Proteomes" id="UP000076798"/>
    </source>
</evidence>
<proteinExistence type="predicted"/>
<gene>
    <name evidence="2" type="ORF">SISSUDRAFT_770079</name>
</gene>
<accession>A0A166DAH8</accession>
<dbReference type="EMBL" id="KV428066">
    <property type="protein sequence ID" value="KZT38308.1"/>
    <property type="molecule type" value="Genomic_DNA"/>
</dbReference>
<keyword evidence="1" id="KW-0175">Coiled coil</keyword>
<evidence type="ECO:0000256" key="1">
    <source>
        <dbReference type="SAM" id="Coils"/>
    </source>
</evidence>
<dbReference type="OrthoDB" id="3647690at2759"/>
<evidence type="ECO:0000313" key="2">
    <source>
        <dbReference type="EMBL" id="KZT38308.1"/>
    </source>
</evidence>
<dbReference type="AlphaFoldDB" id="A0A166DAH8"/>
<reference evidence="2 3" key="1">
    <citation type="journal article" date="2016" name="Mol. Biol. Evol.">
        <title>Comparative Genomics of Early-Diverging Mushroom-Forming Fungi Provides Insights into the Origins of Lignocellulose Decay Capabilities.</title>
        <authorList>
            <person name="Nagy L.G."/>
            <person name="Riley R."/>
            <person name="Tritt A."/>
            <person name="Adam C."/>
            <person name="Daum C."/>
            <person name="Floudas D."/>
            <person name="Sun H."/>
            <person name="Yadav J.S."/>
            <person name="Pangilinan J."/>
            <person name="Larsson K.H."/>
            <person name="Matsuura K."/>
            <person name="Barry K."/>
            <person name="Labutti K."/>
            <person name="Kuo R."/>
            <person name="Ohm R.A."/>
            <person name="Bhattacharya S.S."/>
            <person name="Shirouzu T."/>
            <person name="Yoshinaga Y."/>
            <person name="Martin F.M."/>
            <person name="Grigoriev I.V."/>
            <person name="Hibbett D.S."/>
        </authorList>
    </citation>
    <scope>NUCLEOTIDE SEQUENCE [LARGE SCALE GENOMIC DNA]</scope>
    <source>
        <strain evidence="2 3">HHB10207 ss-3</strain>
    </source>
</reference>
<protein>
    <submittedName>
        <fullName evidence="2">Uncharacterized protein</fullName>
    </submittedName>
</protein>
<feature type="coiled-coil region" evidence="1">
    <location>
        <begin position="189"/>
        <end position="261"/>
    </location>
</feature>
<sequence length="355" mass="41683">MMTIILILQQIPNLAHEPHHRVVQLSNLLSFNAAEIQRLNEAVRARDEAYQSREKSYQEQLARRQMNYHKHTAEVEELAASYKTKYEKNLEQFAHLDMIRTVYETASQRNTELEIENSTLVERNSILEGQVKDGINQNRIFYETQIQALKAALSITTSRATLFQQLAHRTEQFNVRQRAAQEPVLRREVEVLTAEVTQLRNREEELVEQINSEVRAKRDDEALDGLRMEVMRLGDLELELRKKAKVLKTELENTRKAWQNRELSLQRTERVYAEDADKVLLCRWAINEQGDSCMVERQNRKVQWSIYRLNMILISCHYCRNCKSMLCTIIFNTSNLWTLLISLSEMLNLSFLGVI</sequence>
<dbReference type="Proteomes" id="UP000076798">
    <property type="component" value="Unassembled WGS sequence"/>
</dbReference>